<feature type="chain" id="PRO_5043020153" evidence="2">
    <location>
        <begin position="30"/>
        <end position="130"/>
    </location>
</feature>
<evidence type="ECO:0000256" key="1">
    <source>
        <dbReference type="SAM" id="MobiDB-lite"/>
    </source>
</evidence>
<protein>
    <submittedName>
        <fullName evidence="3">Uncharacterized protein</fullName>
    </submittedName>
</protein>
<evidence type="ECO:0000313" key="4">
    <source>
        <dbReference type="Proteomes" id="UP001417504"/>
    </source>
</evidence>
<keyword evidence="4" id="KW-1185">Reference proteome</keyword>
<dbReference type="Proteomes" id="UP001417504">
    <property type="component" value="Unassembled WGS sequence"/>
</dbReference>
<feature type="signal peptide" evidence="2">
    <location>
        <begin position="1"/>
        <end position="29"/>
    </location>
</feature>
<comment type="caution">
    <text evidence="3">The sequence shown here is derived from an EMBL/GenBank/DDBJ whole genome shotgun (WGS) entry which is preliminary data.</text>
</comment>
<keyword evidence="2" id="KW-0732">Signal</keyword>
<reference evidence="3 4" key="1">
    <citation type="submission" date="2024-01" db="EMBL/GenBank/DDBJ databases">
        <title>Genome assemblies of Stephania.</title>
        <authorList>
            <person name="Yang L."/>
        </authorList>
    </citation>
    <scope>NUCLEOTIDE SEQUENCE [LARGE SCALE GENOMIC DNA]</scope>
    <source>
        <strain evidence="3">QJT</strain>
        <tissue evidence="3">Leaf</tissue>
    </source>
</reference>
<accession>A0AAP0I8E9</accession>
<feature type="region of interest" description="Disordered" evidence="1">
    <location>
        <begin position="79"/>
        <end position="109"/>
    </location>
</feature>
<feature type="compositionally biased region" description="Basic and acidic residues" evidence="1">
    <location>
        <begin position="95"/>
        <end position="109"/>
    </location>
</feature>
<proteinExistence type="predicted"/>
<organism evidence="3 4">
    <name type="scientific">Stephania japonica</name>
    <dbReference type="NCBI Taxonomy" id="461633"/>
    <lineage>
        <taxon>Eukaryota</taxon>
        <taxon>Viridiplantae</taxon>
        <taxon>Streptophyta</taxon>
        <taxon>Embryophyta</taxon>
        <taxon>Tracheophyta</taxon>
        <taxon>Spermatophyta</taxon>
        <taxon>Magnoliopsida</taxon>
        <taxon>Ranunculales</taxon>
        <taxon>Menispermaceae</taxon>
        <taxon>Menispermoideae</taxon>
        <taxon>Cissampelideae</taxon>
        <taxon>Stephania</taxon>
    </lineage>
</organism>
<evidence type="ECO:0000313" key="3">
    <source>
        <dbReference type="EMBL" id="KAK9110493.1"/>
    </source>
</evidence>
<dbReference type="EMBL" id="JBBNAE010000007">
    <property type="protein sequence ID" value="KAK9110493.1"/>
    <property type="molecule type" value="Genomic_DNA"/>
</dbReference>
<evidence type="ECO:0000256" key="2">
    <source>
        <dbReference type="SAM" id="SignalP"/>
    </source>
</evidence>
<dbReference type="AlphaFoldDB" id="A0AAP0I8E9"/>
<name>A0AAP0I8E9_9MAGN</name>
<sequence length="130" mass="13755">MHSPVPLKLGKIGLMGLLVGHMKIVLSQALHLASPDPELDRAHPLGGDAESELVAPALVLEAVDAPERLRDCHVADEVGQGEEADGGPAVPALEARGEGLGREQDGQGHEEELVVVEELLLLEVHRPLLL</sequence>
<gene>
    <name evidence="3" type="ORF">Sjap_018553</name>
</gene>